<dbReference type="AlphaFoldDB" id="A0A3D4V6V2"/>
<evidence type="ECO:0000313" key="4">
    <source>
        <dbReference type="Proteomes" id="UP000264071"/>
    </source>
</evidence>
<dbReference type="EMBL" id="DPIY01000006">
    <property type="protein sequence ID" value="HCT56856.1"/>
    <property type="molecule type" value="Genomic_DNA"/>
</dbReference>
<protein>
    <submittedName>
        <fullName evidence="3">Uncharacterized protein</fullName>
    </submittedName>
</protein>
<feature type="region of interest" description="Disordered" evidence="1">
    <location>
        <begin position="48"/>
        <end position="80"/>
    </location>
</feature>
<name>A0A3D4V6V2_9BACT</name>
<dbReference type="Proteomes" id="UP000264071">
    <property type="component" value="Unassembled WGS sequence"/>
</dbReference>
<comment type="caution">
    <text evidence="3">The sequence shown here is derived from an EMBL/GenBank/DDBJ whole genome shotgun (WGS) entry which is preliminary data.</text>
</comment>
<keyword evidence="2" id="KW-0472">Membrane</keyword>
<evidence type="ECO:0000256" key="1">
    <source>
        <dbReference type="SAM" id="MobiDB-lite"/>
    </source>
</evidence>
<gene>
    <name evidence="3" type="ORF">DGD08_06540</name>
</gene>
<feature type="compositionally biased region" description="Basic and acidic residues" evidence="1">
    <location>
        <begin position="53"/>
        <end position="63"/>
    </location>
</feature>
<evidence type="ECO:0000313" key="3">
    <source>
        <dbReference type="EMBL" id="HCT56856.1"/>
    </source>
</evidence>
<evidence type="ECO:0000256" key="2">
    <source>
        <dbReference type="SAM" id="Phobius"/>
    </source>
</evidence>
<feature type="transmembrane region" description="Helical" evidence="2">
    <location>
        <begin position="15"/>
        <end position="42"/>
    </location>
</feature>
<organism evidence="3 4">
    <name type="scientific">Gemmatimonas aurantiaca</name>
    <dbReference type="NCBI Taxonomy" id="173480"/>
    <lineage>
        <taxon>Bacteria</taxon>
        <taxon>Pseudomonadati</taxon>
        <taxon>Gemmatimonadota</taxon>
        <taxon>Gemmatimonadia</taxon>
        <taxon>Gemmatimonadales</taxon>
        <taxon>Gemmatimonadaceae</taxon>
        <taxon>Gemmatimonas</taxon>
    </lineage>
</organism>
<accession>A0A3D4V6V2</accession>
<reference evidence="3 4" key="1">
    <citation type="journal article" date="2018" name="Nat. Biotechnol.">
        <title>A standardized bacterial taxonomy based on genome phylogeny substantially revises the tree of life.</title>
        <authorList>
            <person name="Parks D.H."/>
            <person name="Chuvochina M."/>
            <person name="Waite D.W."/>
            <person name="Rinke C."/>
            <person name="Skarshewski A."/>
            <person name="Chaumeil P.A."/>
            <person name="Hugenholtz P."/>
        </authorList>
    </citation>
    <scope>NUCLEOTIDE SEQUENCE [LARGE SCALE GENOMIC DNA]</scope>
    <source>
        <strain evidence="3">UBA8844</strain>
    </source>
</reference>
<proteinExistence type="predicted"/>
<keyword evidence="2" id="KW-0812">Transmembrane</keyword>
<keyword evidence="2" id="KW-1133">Transmembrane helix</keyword>
<sequence>MEQAGSWGNWIAQGAIVLFLVLLLALVIRTSMMFGSVVLLAITGRKGTGQLDASRDPSKDTPFDRASSTPTTPPSPPVEP</sequence>
<feature type="compositionally biased region" description="Pro residues" evidence="1">
    <location>
        <begin position="71"/>
        <end position="80"/>
    </location>
</feature>